<evidence type="ECO:0000256" key="5">
    <source>
        <dbReference type="ARBA" id="ARBA00023004"/>
    </source>
</evidence>
<comment type="caution">
    <text evidence="8">The sequence shown here is derived from an EMBL/GenBank/DDBJ whole genome shotgun (WGS) entry which is preliminary data.</text>
</comment>
<keyword evidence="4" id="KW-0479">Metal-binding</keyword>
<dbReference type="GO" id="GO:0003824">
    <property type="term" value="F:catalytic activity"/>
    <property type="evidence" value="ECO:0007669"/>
    <property type="project" value="InterPro"/>
</dbReference>
<evidence type="ECO:0000313" key="9">
    <source>
        <dbReference type="Proteomes" id="UP000798488"/>
    </source>
</evidence>
<dbReference type="SFLD" id="SFLDG01109">
    <property type="entry name" value="Uncharacterised_Radical_SAM_Su"/>
    <property type="match status" value="1"/>
</dbReference>
<keyword evidence="5" id="KW-0408">Iron</keyword>
<organism evidence="8 9">
    <name type="scientific">Sporotomaculum syntrophicum</name>
    <dbReference type="NCBI Taxonomy" id="182264"/>
    <lineage>
        <taxon>Bacteria</taxon>
        <taxon>Bacillati</taxon>
        <taxon>Bacillota</taxon>
        <taxon>Clostridia</taxon>
        <taxon>Eubacteriales</taxon>
        <taxon>Desulfallaceae</taxon>
        <taxon>Sporotomaculum</taxon>
    </lineage>
</organism>
<sequence length="419" mass="45883">MGVPDTMQLLYADKQGRMYDHGLKAVGRIGDRLVEVMDEDMLELPPGASLTLLPGSAPVGMDEQGTFKLLKQVPGCGDAALAVGALLPQGYTRTLLPGYQRRTGQILPLLGYAAVAWREGRVYVAAVRTDDPDRWDPAQYNSTALPELVRNRLAQAPRNRVLAQLAHCALEYSCYTAQNVFYGRWEGGLPVSPICNARCLGCISLQPAECCPSPQSRLTFRPTCSEAMEVAVHHLRYAPEGIISFGQGCEGEPALAADVISEVIDGVRQKTGRGTINMNSNAGYTRGVEKICRAGLDSLRVSLISARETVYHAYYRPRDYRLADVAESIRLARSLGVYVSLNLLVLPGLNDREVEIEALIKFIGDNGVNKVQLRNLNIDPDYFFSQVPADGEICGVDRLITTLRNMPGLELGNFSRPVI</sequence>
<keyword evidence="2" id="KW-0004">4Fe-4S</keyword>
<dbReference type="Gene3D" id="3.20.20.70">
    <property type="entry name" value="Aldolase class I"/>
    <property type="match status" value="1"/>
</dbReference>
<dbReference type="InterPro" id="IPR034457">
    <property type="entry name" value="Organic_radical-activating"/>
</dbReference>
<dbReference type="InterPro" id="IPR007197">
    <property type="entry name" value="rSAM"/>
</dbReference>
<dbReference type="GO" id="GO:0051539">
    <property type="term" value="F:4 iron, 4 sulfur cluster binding"/>
    <property type="evidence" value="ECO:0007669"/>
    <property type="project" value="UniProtKB-KW"/>
</dbReference>
<dbReference type="InterPro" id="IPR013785">
    <property type="entry name" value="Aldolase_TIM"/>
</dbReference>
<dbReference type="EMBL" id="LSRS01000002">
    <property type="protein sequence ID" value="KAF1086002.1"/>
    <property type="molecule type" value="Genomic_DNA"/>
</dbReference>
<evidence type="ECO:0000256" key="2">
    <source>
        <dbReference type="ARBA" id="ARBA00022485"/>
    </source>
</evidence>
<dbReference type="PANTHER" id="PTHR30352">
    <property type="entry name" value="PYRUVATE FORMATE-LYASE-ACTIVATING ENZYME"/>
    <property type="match status" value="1"/>
</dbReference>
<evidence type="ECO:0000259" key="7">
    <source>
        <dbReference type="PROSITE" id="PS51918"/>
    </source>
</evidence>
<dbReference type="GO" id="GO:0046872">
    <property type="term" value="F:metal ion binding"/>
    <property type="evidence" value="ECO:0007669"/>
    <property type="project" value="UniProtKB-KW"/>
</dbReference>
<dbReference type="SFLD" id="SFLDS00029">
    <property type="entry name" value="Radical_SAM"/>
    <property type="match status" value="1"/>
</dbReference>
<accession>A0A9D2WSV4</accession>
<proteinExistence type="predicted"/>
<dbReference type="AlphaFoldDB" id="A0A9D2WSV4"/>
<dbReference type="CDD" id="cd01335">
    <property type="entry name" value="Radical_SAM"/>
    <property type="match status" value="1"/>
</dbReference>
<evidence type="ECO:0000256" key="4">
    <source>
        <dbReference type="ARBA" id="ARBA00022723"/>
    </source>
</evidence>
<protein>
    <submittedName>
        <fullName evidence="8">Molybdenum cofactor biosynthesis protein A</fullName>
    </submittedName>
</protein>
<name>A0A9D2WSV4_9FIRM</name>
<comment type="cofactor">
    <cofactor evidence="1">
        <name>[4Fe-4S] cluster</name>
        <dbReference type="ChEBI" id="CHEBI:49883"/>
    </cofactor>
</comment>
<keyword evidence="3" id="KW-0949">S-adenosyl-L-methionine</keyword>
<feature type="domain" description="Radical SAM core" evidence="7">
    <location>
        <begin position="181"/>
        <end position="410"/>
    </location>
</feature>
<reference evidence="8" key="1">
    <citation type="submission" date="2016-02" db="EMBL/GenBank/DDBJ databases">
        <title>Draft Genome Sequence of Sporotomaculum syntrophicum Strain FB, a Syntrophic Benzoate Degrader.</title>
        <authorList>
            <person name="Nobu M.K."/>
            <person name="Narihiro T."/>
            <person name="Qiu Y.-L."/>
            <person name="Ohashi A."/>
            <person name="Liu W.-T."/>
            <person name="Yuji S."/>
        </authorList>
    </citation>
    <scope>NUCLEOTIDE SEQUENCE</scope>
    <source>
        <strain evidence="8">FB</strain>
    </source>
</reference>
<dbReference type="InterPro" id="IPR058240">
    <property type="entry name" value="rSAM_sf"/>
</dbReference>
<dbReference type="Proteomes" id="UP000798488">
    <property type="component" value="Unassembled WGS sequence"/>
</dbReference>
<dbReference type="PROSITE" id="PS51918">
    <property type="entry name" value="RADICAL_SAM"/>
    <property type="match status" value="1"/>
</dbReference>
<evidence type="ECO:0000313" key="8">
    <source>
        <dbReference type="EMBL" id="KAF1086002.1"/>
    </source>
</evidence>
<evidence type="ECO:0000256" key="3">
    <source>
        <dbReference type="ARBA" id="ARBA00022691"/>
    </source>
</evidence>
<dbReference type="SUPFAM" id="SSF102114">
    <property type="entry name" value="Radical SAM enzymes"/>
    <property type="match status" value="1"/>
</dbReference>
<evidence type="ECO:0000256" key="1">
    <source>
        <dbReference type="ARBA" id="ARBA00001966"/>
    </source>
</evidence>
<evidence type="ECO:0000256" key="6">
    <source>
        <dbReference type="ARBA" id="ARBA00023014"/>
    </source>
</evidence>
<keyword evidence="9" id="KW-1185">Reference proteome</keyword>
<dbReference type="Pfam" id="PF04055">
    <property type="entry name" value="Radical_SAM"/>
    <property type="match status" value="1"/>
</dbReference>
<gene>
    <name evidence="8" type="ORF">SPSYN_00740</name>
</gene>
<dbReference type="PANTHER" id="PTHR30352:SF5">
    <property type="entry name" value="PYRUVATE FORMATE-LYASE 1-ACTIVATING ENZYME"/>
    <property type="match status" value="1"/>
</dbReference>
<keyword evidence="6" id="KW-0411">Iron-sulfur</keyword>